<sequence>MLRLHFHMLRLHLHQVRSSDSISTRFTSTYIRDLIPPPPALIPPPPALIPPPPAPIPPPPAPIPPPPAPTPPIAPVPTAPGSRSQSSSSFQLDTRSHSGTDASLHQKRDQMDPHYDSNDDVCFRNVQFLDHPEISGMVPWVASKVPGFS</sequence>
<feature type="compositionally biased region" description="Low complexity" evidence="1">
    <location>
        <begin position="79"/>
        <end position="89"/>
    </location>
</feature>
<dbReference type="Proteomes" id="UP000230233">
    <property type="component" value="Chromosome III"/>
</dbReference>
<reference evidence="3" key="1">
    <citation type="submission" date="2017-10" db="EMBL/GenBank/DDBJ databases">
        <title>Rapid genome shrinkage in a self-fertile nematode reveals novel sperm competition proteins.</title>
        <authorList>
            <person name="Yin D."/>
            <person name="Schwarz E.M."/>
            <person name="Thomas C.G."/>
            <person name="Felde R.L."/>
            <person name="Korf I.F."/>
            <person name="Cutter A.D."/>
            <person name="Schartner C.M."/>
            <person name="Ralston E.J."/>
            <person name="Meyer B.J."/>
            <person name="Haag E.S."/>
        </authorList>
    </citation>
    <scope>NUCLEOTIDE SEQUENCE [LARGE SCALE GENOMIC DNA]</scope>
    <source>
        <strain evidence="3">JU1422</strain>
    </source>
</reference>
<feature type="compositionally biased region" description="Basic and acidic residues" evidence="1">
    <location>
        <begin position="94"/>
        <end position="117"/>
    </location>
</feature>
<dbReference type="AlphaFoldDB" id="A0A2G5UIG1"/>
<evidence type="ECO:0000313" key="2">
    <source>
        <dbReference type="EMBL" id="PIC39342.1"/>
    </source>
</evidence>
<evidence type="ECO:0000313" key="3">
    <source>
        <dbReference type="Proteomes" id="UP000230233"/>
    </source>
</evidence>
<keyword evidence="3" id="KW-1185">Reference proteome</keyword>
<comment type="caution">
    <text evidence="2">The sequence shown here is derived from an EMBL/GenBank/DDBJ whole genome shotgun (WGS) entry which is preliminary data.</text>
</comment>
<organism evidence="2 3">
    <name type="scientific">Caenorhabditis nigoni</name>
    <dbReference type="NCBI Taxonomy" id="1611254"/>
    <lineage>
        <taxon>Eukaryota</taxon>
        <taxon>Metazoa</taxon>
        <taxon>Ecdysozoa</taxon>
        <taxon>Nematoda</taxon>
        <taxon>Chromadorea</taxon>
        <taxon>Rhabditida</taxon>
        <taxon>Rhabditina</taxon>
        <taxon>Rhabditomorpha</taxon>
        <taxon>Rhabditoidea</taxon>
        <taxon>Rhabditidae</taxon>
        <taxon>Peloderinae</taxon>
        <taxon>Caenorhabditis</taxon>
    </lineage>
</organism>
<dbReference type="STRING" id="1611254.A0A2G5UIG1"/>
<evidence type="ECO:0000256" key="1">
    <source>
        <dbReference type="SAM" id="MobiDB-lite"/>
    </source>
</evidence>
<proteinExistence type="predicted"/>
<gene>
    <name evidence="2" type="primary">Cnig_chr_III.g11059</name>
    <name evidence="2" type="ORF">B9Z55_011059</name>
</gene>
<feature type="region of interest" description="Disordered" evidence="1">
    <location>
        <begin position="41"/>
        <end position="117"/>
    </location>
</feature>
<dbReference type="EMBL" id="PDUG01000003">
    <property type="protein sequence ID" value="PIC39342.1"/>
    <property type="molecule type" value="Genomic_DNA"/>
</dbReference>
<name>A0A2G5UIG1_9PELO</name>
<accession>A0A2G5UIG1</accession>
<feature type="compositionally biased region" description="Pro residues" evidence="1">
    <location>
        <begin position="41"/>
        <end position="78"/>
    </location>
</feature>
<protein>
    <submittedName>
        <fullName evidence="2">Uncharacterized protein</fullName>
    </submittedName>
</protein>